<dbReference type="Proteomes" id="UP001207742">
    <property type="component" value="Unassembled WGS sequence"/>
</dbReference>
<gene>
    <name evidence="1" type="ORF">OL497_23430</name>
</gene>
<keyword evidence="2" id="KW-1185">Reference proteome</keyword>
<organism evidence="1 2">
    <name type="scientific">Chitinophaga nivalis</name>
    <dbReference type="NCBI Taxonomy" id="2991709"/>
    <lineage>
        <taxon>Bacteria</taxon>
        <taxon>Pseudomonadati</taxon>
        <taxon>Bacteroidota</taxon>
        <taxon>Chitinophagia</taxon>
        <taxon>Chitinophagales</taxon>
        <taxon>Chitinophagaceae</taxon>
        <taxon>Chitinophaga</taxon>
    </lineage>
</organism>
<sequence length="474" mass="53893">MEEQDYILPPVDIAAIFSVFRDKYIDYRVVKMPDSWRERDNSVFTFILFSEDLDEPELLTFFTLAGTHNLANARPVSKKLLELSSLFHPLFYERFVAESRQPDAGEKYIRFIQGLQPYAVALAPAYDTPVASNRYYLQSLLFLAGCTLSAAIIQQRYTEATIQSKLDRLWQASYYLASLGITTISREALQEFVIHYGSHTTLDAFERISAIKKMYGRLLNELSSDVYTTPVTIQESVLNAAQQQRFGFVPWLREQLGDNLKAVFVYGSSVTSEVFADFDVILYVKDSHTALCCLNGKDPKHNGVDINISVYDETDFYGFQSLSGDNLDENVLCLYGAATIPVKRRTDLIYRNFSFGYVRMRQLLGMAAFLAKEGTHFGLESKSNLYQYFIKIPMHIVKGMRAAMQEPINKVLINKWTKATLDYDIDEQVALCMNGQAWKAISNAYGATLQLLYVLNKVYAAFEPEAADIPAFLQ</sequence>
<dbReference type="EMBL" id="JAPDNS010000002">
    <property type="protein sequence ID" value="MCW3486868.1"/>
    <property type="molecule type" value="Genomic_DNA"/>
</dbReference>
<reference evidence="1 2" key="1">
    <citation type="submission" date="2022-10" db="EMBL/GenBank/DDBJ databases">
        <title>Chitinophaga nivalis PC15 sp. nov., isolated from Pyeongchang county, South Korea.</title>
        <authorList>
            <person name="Trinh H.N."/>
        </authorList>
    </citation>
    <scope>NUCLEOTIDE SEQUENCE [LARGE SCALE GENOMIC DNA]</scope>
    <source>
        <strain evidence="1 2">PC14</strain>
    </source>
</reference>
<protein>
    <recommendedName>
        <fullName evidence="3">Polymerase nucleotidyl transferase domain-containing protein</fullName>
    </recommendedName>
</protein>
<evidence type="ECO:0008006" key="3">
    <source>
        <dbReference type="Google" id="ProtNLM"/>
    </source>
</evidence>
<comment type="caution">
    <text evidence="1">The sequence shown here is derived from an EMBL/GenBank/DDBJ whole genome shotgun (WGS) entry which is preliminary data.</text>
</comment>
<name>A0ABT3ISC9_9BACT</name>
<accession>A0ABT3ISC9</accession>
<dbReference type="RefSeq" id="WP_264733684.1">
    <property type="nucleotide sequence ID" value="NZ_JAPDNR010000001.1"/>
</dbReference>
<proteinExistence type="predicted"/>
<evidence type="ECO:0000313" key="1">
    <source>
        <dbReference type="EMBL" id="MCW3486868.1"/>
    </source>
</evidence>
<evidence type="ECO:0000313" key="2">
    <source>
        <dbReference type="Proteomes" id="UP001207742"/>
    </source>
</evidence>